<comment type="similarity">
    <text evidence="1">Belongs to the glycosyl hydrolase 16 family.</text>
</comment>
<comment type="caution">
    <text evidence="4">The sequence shown here is derived from an EMBL/GenBank/DDBJ whole genome shotgun (WGS) entry which is preliminary data.</text>
</comment>
<dbReference type="EMBL" id="JAXOVC010000005">
    <property type="protein sequence ID" value="KAK4501462.1"/>
    <property type="molecule type" value="Genomic_DNA"/>
</dbReference>
<dbReference type="SUPFAM" id="SSF49899">
    <property type="entry name" value="Concanavalin A-like lectins/glucanases"/>
    <property type="match status" value="1"/>
</dbReference>
<organism evidence="4 5">
    <name type="scientific">Zasmidium cellare</name>
    <name type="common">Wine cellar mold</name>
    <name type="synonym">Racodium cellare</name>
    <dbReference type="NCBI Taxonomy" id="395010"/>
    <lineage>
        <taxon>Eukaryota</taxon>
        <taxon>Fungi</taxon>
        <taxon>Dikarya</taxon>
        <taxon>Ascomycota</taxon>
        <taxon>Pezizomycotina</taxon>
        <taxon>Dothideomycetes</taxon>
        <taxon>Dothideomycetidae</taxon>
        <taxon>Mycosphaerellales</taxon>
        <taxon>Mycosphaerellaceae</taxon>
        <taxon>Zasmidium</taxon>
    </lineage>
</organism>
<proteinExistence type="inferred from homology"/>
<dbReference type="PROSITE" id="PS51762">
    <property type="entry name" value="GH16_2"/>
    <property type="match status" value="1"/>
</dbReference>
<dbReference type="InterPro" id="IPR013320">
    <property type="entry name" value="ConA-like_dom_sf"/>
</dbReference>
<keyword evidence="5" id="KW-1185">Reference proteome</keyword>
<dbReference type="InterPro" id="IPR050546">
    <property type="entry name" value="Glycosyl_Hydrlase_16"/>
</dbReference>
<dbReference type="PANTHER" id="PTHR10963:SF55">
    <property type="entry name" value="GLYCOSIDE HYDROLASE FAMILY 16 PROTEIN"/>
    <property type="match status" value="1"/>
</dbReference>
<dbReference type="InterPro" id="IPR000757">
    <property type="entry name" value="Beta-glucanase-like"/>
</dbReference>
<evidence type="ECO:0000313" key="4">
    <source>
        <dbReference type="EMBL" id="KAK4501462.1"/>
    </source>
</evidence>
<protein>
    <recommendedName>
        <fullName evidence="3">GH16 domain-containing protein</fullName>
    </recommendedName>
</protein>
<evidence type="ECO:0000256" key="1">
    <source>
        <dbReference type="ARBA" id="ARBA00006865"/>
    </source>
</evidence>
<dbReference type="Proteomes" id="UP001305779">
    <property type="component" value="Unassembled WGS sequence"/>
</dbReference>
<feature type="signal peptide" evidence="2">
    <location>
        <begin position="1"/>
        <end position="19"/>
    </location>
</feature>
<feature type="chain" id="PRO_5046419441" description="GH16 domain-containing protein" evidence="2">
    <location>
        <begin position="20"/>
        <end position="300"/>
    </location>
</feature>
<evidence type="ECO:0000259" key="3">
    <source>
        <dbReference type="PROSITE" id="PS51762"/>
    </source>
</evidence>
<name>A0ABR0EJ47_ZASCE</name>
<dbReference type="Gene3D" id="2.60.120.200">
    <property type="match status" value="1"/>
</dbReference>
<gene>
    <name evidence="4" type="ORF">PRZ48_007271</name>
</gene>
<sequence length="300" mass="32490">MKAFTSPLVFAACVGSVLGDAPSTSGTEWKKTQMLDDFVGTPGSLPSSSNWIVQTGTSYPGGPAQWGTHEVETYTSSTNNIRLYDSGHLWIVPQRSSSGAWTSGRIESKRNDFAAPAGGKLRVEARIKMPDVTGSNGLGYWPAFWLVGGAFRGNYSNWPEIGEIDIMENINGQDTITEVLHCDVNPGGVCNEPSGLGHVGTCSGSRCPGNFHIYEVVLDRTTKPEQLKFWLDRNLQYTITENTLGSTKWANTLHHGFYIVLNVAMGGDYANAVHGSMTPTADTVPGRQMSVDYVAVWTTS</sequence>
<dbReference type="PANTHER" id="PTHR10963">
    <property type="entry name" value="GLYCOSYL HYDROLASE-RELATED"/>
    <property type="match status" value="1"/>
</dbReference>
<dbReference type="CDD" id="cd02182">
    <property type="entry name" value="GH16_Strep_laminarinase_like"/>
    <property type="match status" value="1"/>
</dbReference>
<evidence type="ECO:0000256" key="2">
    <source>
        <dbReference type="SAM" id="SignalP"/>
    </source>
</evidence>
<reference evidence="4 5" key="1">
    <citation type="journal article" date="2023" name="G3 (Bethesda)">
        <title>A chromosome-level genome assembly of Zasmidium syzygii isolated from banana leaves.</title>
        <authorList>
            <person name="van Westerhoven A.C."/>
            <person name="Mehrabi R."/>
            <person name="Talebi R."/>
            <person name="Steentjes M.B.F."/>
            <person name="Corcolon B."/>
            <person name="Chong P.A."/>
            <person name="Kema G.H.J."/>
            <person name="Seidl M.F."/>
        </authorList>
    </citation>
    <scope>NUCLEOTIDE SEQUENCE [LARGE SCALE GENOMIC DNA]</scope>
    <source>
        <strain evidence="4 5">P124</strain>
    </source>
</reference>
<dbReference type="Pfam" id="PF26113">
    <property type="entry name" value="GH16_XgeA"/>
    <property type="match status" value="1"/>
</dbReference>
<accession>A0ABR0EJ47</accession>
<feature type="domain" description="GH16" evidence="3">
    <location>
        <begin position="36"/>
        <end position="300"/>
    </location>
</feature>
<keyword evidence="2" id="KW-0732">Signal</keyword>
<evidence type="ECO:0000313" key="5">
    <source>
        <dbReference type="Proteomes" id="UP001305779"/>
    </source>
</evidence>